<name>A0A3N0XTV9_ANAGA</name>
<comment type="caution">
    <text evidence="1">The sequence shown here is derived from an EMBL/GenBank/DDBJ whole genome shotgun (WGS) entry which is preliminary data.</text>
</comment>
<dbReference type="Proteomes" id="UP000281406">
    <property type="component" value="Unassembled WGS sequence"/>
</dbReference>
<dbReference type="EMBL" id="RJVU01060737">
    <property type="protein sequence ID" value="ROJ44622.1"/>
    <property type="molecule type" value="Genomic_DNA"/>
</dbReference>
<reference evidence="1" key="1">
    <citation type="submission" date="2018-10" db="EMBL/GenBank/DDBJ databases">
        <title>Genome assembly for a Yunnan-Guizhou Plateau 3E fish, Anabarilius grahami (Regan), and its evolutionary and genetic applications.</title>
        <authorList>
            <person name="Jiang W."/>
        </authorList>
    </citation>
    <scope>NUCLEOTIDE SEQUENCE [LARGE SCALE GENOMIC DNA]</scope>
    <source>
        <strain evidence="1">AG-KIZ</strain>
        <tissue evidence="1">Muscle</tissue>
    </source>
</reference>
<gene>
    <name evidence="1" type="ORF">DPX16_4940</name>
</gene>
<sequence length="115" mass="12431">MTSPKPSVLLPHTWGEVRTLVGVMDNKAPDPASALQNVNAPFLDHETSQGEYEVQRELLLFPLACGESVCVEVSMCTSQKERGTSGSNLTTSAYGSHQLAVGWHDVSRTGAFLKK</sequence>
<keyword evidence="2" id="KW-1185">Reference proteome</keyword>
<dbReference type="AlphaFoldDB" id="A0A3N0XTV9"/>
<evidence type="ECO:0000313" key="2">
    <source>
        <dbReference type="Proteomes" id="UP000281406"/>
    </source>
</evidence>
<protein>
    <submittedName>
        <fullName evidence="1">Uncharacterized protein</fullName>
    </submittedName>
</protein>
<proteinExistence type="predicted"/>
<evidence type="ECO:0000313" key="1">
    <source>
        <dbReference type="EMBL" id="ROJ44622.1"/>
    </source>
</evidence>
<accession>A0A3N0XTV9</accession>
<organism evidence="1 2">
    <name type="scientific">Anabarilius grahami</name>
    <name type="common">Kanglang fish</name>
    <name type="synonym">Barilius grahami</name>
    <dbReference type="NCBI Taxonomy" id="495550"/>
    <lineage>
        <taxon>Eukaryota</taxon>
        <taxon>Metazoa</taxon>
        <taxon>Chordata</taxon>
        <taxon>Craniata</taxon>
        <taxon>Vertebrata</taxon>
        <taxon>Euteleostomi</taxon>
        <taxon>Actinopterygii</taxon>
        <taxon>Neopterygii</taxon>
        <taxon>Teleostei</taxon>
        <taxon>Ostariophysi</taxon>
        <taxon>Cypriniformes</taxon>
        <taxon>Xenocyprididae</taxon>
        <taxon>Xenocypridinae</taxon>
        <taxon>Xenocypridinae incertae sedis</taxon>
        <taxon>Anabarilius</taxon>
    </lineage>
</organism>